<dbReference type="EC" id="2.7.12.2" evidence="6"/>
<protein>
    <recommendedName>
        <fullName evidence="6">mitogen-activated protein kinase kinase</fullName>
        <ecNumber evidence="6">2.7.12.2</ecNumber>
    </recommendedName>
</protein>
<evidence type="ECO:0000259" key="11">
    <source>
        <dbReference type="PROSITE" id="PS50011"/>
    </source>
</evidence>
<dbReference type="InterPro" id="IPR011009">
    <property type="entry name" value="Kinase-like_dom_sf"/>
</dbReference>
<dbReference type="SUPFAM" id="SSF56112">
    <property type="entry name" value="Protein kinase-like (PK-like)"/>
    <property type="match status" value="1"/>
</dbReference>
<dbReference type="AlphaFoldDB" id="X0ZVH2"/>
<evidence type="ECO:0000256" key="3">
    <source>
        <dbReference type="ARBA" id="ARBA00022777"/>
    </source>
</evidence>
<dbReference type="InterPro" id="IPR008271">
    <property type="entry name" value="Ser/Thr_kinase_AS"/>
</dbReference>
<dbReference type="CDD" id="cd14014">
    <property type="entry name" value="STKc_PknB_like"/>
    <property type="match status" value="1"/>
</dbReference>
<comment type="catalytic activity">
    <reaction evidence="8">
        <text>L-threonyl-[protein] + ATP = O-phospho-L-threonyl-[protein] + ADP + H(+)</text>
        <dbReference type="Rhea" id="RHEA:46608"/>
        <dbReference type="Rhea" id="RHEA-COMP:11060"/>
        <dbReference type="Rhea" id="RHEA-COMP:11605"/>
        <dbReference type="ChEBI" id="CHEBI:15378"/>
        <dbReference type="ChEBI" id="CHEBI:30013"/>
        <dbReference type="ChEBI" id="CHEBI:30616"/>
        <dbReference type="ChEBI" id="CHEBI:61977"/>
        <dbReference type="ChEBI" id="CHEBI:456216"/>
        <dbReference type="EC" id="2.7.12.2"/>
    </reaction>
</comment>
<keyword evidence="1" id="KW-0808">Transferase</keyword>
<dbReference type="EMBL" id="BART01000613">
    <property type="protein sequence ID" value="GAG73830.1"/>
    <property type="molecule type" value="Genomic_DNA"/>
</dbReference>
<dbReference type="PROSITE" id="PS00108">
    <property type="entry name" value="PROTEIN_KINASE_ST"/>
    <property type="match status" value="1"/>
</dbReference>
<dbReference type="Gene3D" id="1.10.510.10">
    <property type="entry name" value="Transferase(Phosphotransferase) domain 1"/>
    <property type="match status" value="1"/>
</dbReference>
<evidence type="ECO:0000256" key="9">
    <source>
        <dbReference type="ARBA" id="ARBA00051693"/>
    </source>
</evidence>
<evidence type="ECO:0000256" key="10">
    <source>
        <dbReference type="SAM" id="Coils"/>
    </source>
</evidence>
<name>X0ZVH2_9ZZZZ</name>
<keyword evidence="10" id="KW-0175">Coiled coil</keyword>
<evidence type="ECO:0000256" key="5">
    <source>
        <dbReference type="ARBA" id="ARBA00038035"/>
    </source>
</evidence>
<reference evidence="12" key="1">
    <citation type="journal article" date="2014" name="Front. Microbiol.">
        <title>High frequency of phylogenetically diverse reductive dehalogenase-homologous genes in deep subseafloor sedimentary metagenomes.</title>
        <authorList>
            <person name="Kawai M."/>
            <person name="Futagami T."/>
            <person name="Toyoda A."/>
            <person name="Takaki Y."/>
            <person name="Nishi S."/>
            <person name="Hori S."/>
            <person name="Arai W."/>
            <person name="Tsubouchi T."/>
            <person name="Morono Y."/>
            <person name="Uchiyama I."/>
            <person name="Ito T."/>
            <person name="Fujiyama A."/>
            <person name="Inagaki F."/>
            <person name="Takami H."/>
        </authorList>
    </citation>
    <scope>NUCLEOTIDE SEQUENCE</scope>
    <source>
        <strain evidence="12">Expedition CK06-06</strain>
    </source>
</reference>
<dbReference type="PROSITE" id="PS00107">
    <property type="entry name" value="PROTEIN_KINASE_ATP"/>
    <property type="match status" value="1"/>
</dbReference>
<keyword evidence="4" id="KW-0067">ATP-binding</keyword>
<keyword evidence="3" id="KW-0418">Kinase</keyword>
<gene>
    <name evidence="12" type="ORF">S01H4_02708</name>
</gene>
<dbReference type="GO" id="GO:0004708">
    <property type="term" value="F:MAP kinase kinase activity"/>
    <property type="evidence" value="ECO:0007669"/>
    <property type="project" value="UniProtKB-EC"/>
</dbReference>
<accession>X0ZVH2</accession>
<dbReference type="PANTHER" id="PTHR48013:SF9">
    <property type="entry name" value="DUAL SPECIFICITY MITOGEN-ACTIVATED PROTEIN KINASE KINASE 5"/>
    <property type="match status" value="1"/>
</dbReference>
<evidence type="ECO:0000256" key="8">
    <source>
        <dbReference type="ARBA" id="ARBA00049299"/>
    </source>
</evidence>
<comment type="similarity">
    <text evidence="5">Belongs to the protein kinase superfamily. STE Ser/Thr protein kinase family. MAP kinase kinase subfamily.</text>
</comment>
<feature type="domain" description="Protein kinase" evidence="11">
    <location>
        <begin position="17"/>
        <end position="283"/>
    </location>
</feature>
<sequence>MDLNHKDIVYDEKEDEYKIIEYIGSGGFSHVYKIRKKIDNSIWALKTIHPIYNNEQDIKAILNEGRNALKVRNENVISYIYFHDGTKFNNLPPYIIMEYANEGNLNDFINTNKVSQKYIENSVLILMFRQLINGMKAINNYLVHRDIKPLNILFNDNVLKITDFGLSKIVNQSTRSSTFKGSGTYAYMAPEAWENKNNTIQMDIYSMGIVFYQLATFKYPYEIDNRGDLIKNYREAHMTKNPVRPEQHNSKISINLSQIIMKMLEKSVSDRFNNWKEIEELLVIENHEKEIDKDIEELLKKRIERDEEIRTKRLEKNKEETKKRDFFKRIRYQIIKSIINPLEEKINEFNKHYHNGGIEFGERKNPVLENFNYAIKFVSERNIQIYIEGLYDYKFEYQVSPKSLIDIPFPTKENLIKKVVPKLKGRKILAWGVFITSEGKGFNIFLIEKENDIYGEWLILENRNSALSRRERL</sequence>
<proteinExistence type="inferred from homology"/>
<evidence type="ECO:0000256" key="6">
    <source>
        <dbReference type="ARBA" id="ARBA00038999"/>
    </source>
</evidence>
<evidence type="ECO:0000256" key="7">
    <source>
        <dbReference type="ARBA" id="ARBA00049014"/>
    </source>
</evidence>
<evidence type="ECO:0000256" key="4">
    <source>
        <dbReference type="ARBA" id="ARBA00022840"/>
    </source>
</evidence>
<dbReference type="InterPro" id="IPR000719">
    <property type="entry name" value="Prot_kinase_dom"/>
</dbReference>
<organism evidence="12">
    <name type="scientific">marine sediment metagenome</name>
    <dbReference type="NCBI Taxonomy" id="412755"/>
    <lineage>
        <taxon>unclassified sequences</taxon>
        <taxon>metagenomes</taxon>
        <taxon>ecological metagenomes</taxon>
    </lineage>
</organism>
<evidence type="ECO:0000256" key="1">
    <source>
        <dbReference type="ARBA" id="ARBA00022679"/>
    </source>
</evidence>
<dbReference type="PROSITE" id="PS50011">
    <property type="entry name" value="PROTEIN_KINASE_DOM"/>
    <property type="match status" value="1"/>
</dbReference>
<comment type="catalytic activity">
    <reaction evidence="7">
        <text>L-seryl-[protein] + ATP = O-phospho-L-seryl-[protein] + ADP + H(+)</text>
        <dbReference type="Rhea" id="RHEA:17989"/>
        <dbReference type="Rhea" id="RHEA-COMP:9863"/>
        <dbReference type="Rhea" id="RHEA-COMP:11604"/>
        <dbReference type="ChEBI" id="CHEBI:15378"/>
        <dbReference type="ChEBI" id="CHEBI:29999"/>
        <dbReference type="ChEBI" id="CHEBI:30616"/>
        <dbReference type="ChEBI" id="CHEBI:83421"/>
        <dbReference type="ChEBI" id="CHEBI:456216"/>
        <dbReference type="EC" id="2.7.12.2"/>
    </reaction>
</comment>
<dbReference type="SMART" id="SM00220">
    <property type="entry name" value="S_TKc"/>
    <property type="match status" value="1"/>
</dbReference>
<keyword evidence="2" id="KW-0547">Nucleotide-binding</keyword>
<feature type="coiled-coil region" evidence="10">
    <location>
        <begin position="284"/>
        <end position="324"/>
    </location>
</feature>
<evidence type="ECO:0000313" key="12">
    <source>
        <dbReference type="EMBL" id="GAG73830.1"/>
    </source>
</evidence>
<comment type="caution">
    <text evidence="12">The sequence shown here is derived from an EMBL/GenBank/DDBJ whole genome shotgun (WGS) entry which is preliminary data.</text>
</comment>
<feature type="non-terminal residue" evidence="12">
    <location>
        <position position="473"/>
    </location>
</feature>
<dbReference type="PANTHER" id="PTHR48013">
    <property type="entry name" value="DUAL SPECIFICITY MITOGEN-ACTIVATED PROTEIN KINASE KINASE 5-RELATED"/>
    <property type="match status" value="1"/>
</dbReference>
<dbReference type="InterPro" id="IPR017441">
    <property type="entry name" value="Protein_kinase_ATP_BS"/>
</dbReference>
<evidence type="ECO:0000256" key="2">
    <source>
        <dbReference type="ARBA" id="ARBA00022741"/>
    </source>
</evidence>
<dbReference type="Pfam" id="PF00069">
    <property type="entry name" value="Pkinase"/>
    <property type="match status" value="1"/>
</dbReference>
<comment type="catalytic activity">
    <reaction evidence="9">
        <text>L-tyrosyl-[protein] + ATP = O-phospho-L-tyrosyl-[protein] + ADP + H(+)</text>
        <dbReference type="Rhea" id="RHEA:10596"/>
        <dbReference type="Rhea" id="RHEA-COMP:10136"/>
        <dbReference type="Rhea" id="RHEA-COMP:20101"/>
        <dbReference type="ChEBI" id="CHEBI:15378"/>
        <dbReference type="ChEBI" id="CHEBI:30616"/>
        <dbReference type="ChEBI" id="CHEBI:46858"/>
        <dbReference type="ChEBI" id="CHEBI:61978"/>
        <dbReference type="ChEBI" id="CHEBI:456216"/>
        <dbReference type="EC" id="2.7.12.2"/>
    </reaction>
</comment>
<dbReference type="GO" id="GO:0005524">
    <property type="term" value="F:ATP binding"/>
    <property type="evidence" value="ECO:0007669"/>
    <property type="project" value="UniProtKB-KW"/>
</dbReference>